<dbReference type="EMBL" id="JAHLQN010000001">
    <property type="protein sequence ID" value="MBU5626587.1"/>
    <property type="molecule type" value="Genomic_DNA"/>
</dbReference>
<evidence type="ECO:0000313" key="1">
    <source>
        <dbReference type="EMBL" id="MBU5626587.1"/>
    </source>
</evidence>
<evidence type="ECO:0000313" key="2">
    <source>
        <dbReference type="Proteomes" id="UP000787672"/>
    </source>
</evidence>
<proteinExistence type="predicted"/>
<organism evidence="1 2">
    <name type="scientific">Dysosmobacter acutus</name>
    <dbReference type="NCBI Taxonomy" id="2841504"/>
    <lineage>
        <taxon>Bacteria</taxon>
        <taxon>Bacillati</taxon>
        <taxon>Bacillota</taxon>
        <taxon>Clostridia</taxon>
        <taxon>Eubacteriales</taxon>
        <taxon>Oscillospiraceae</taxon>
        <taxon>Dysosmobacter</taxon>
    </lineage>
</organism>
<comment type="caution">
    <text evidence="1">The sequence shown here is derived from an EMBL/GenBank/DDBJ whole genome shotgun (WGS) entry which is preliminary data.</text>
</comment>
<sequence length="322" mass="35724">MIEKLNEWGAGEGMQENRGVKKIIEKVEGKPLLEGLGQLSQSEWSSLQLAIDRLRAGRLTAPDVLRRYEQSRFAGPSPLSALDFHRLETALLSLAEKQGFESVLLSPVSPFGSCSVFGCVDQNNVVGAGRGLEVLADPTNALALELGTRIRGGAGSGELHLCTTARVVRGQKFSGKGMLPHFGIFCMVSRGRDSAGGYSCEKALLRRQIRYCQALYGPQMSLTLRRRAGYTDPDGFLEAMETFLRNEMPEVPLRIEKQEENAYYKGLNFKIYWTAHGETFEVGDGGFVDWMEQLVGNRKERCLISGIGMDRMLLFDEMDTLL</sequence>
<gene>
    <name evidence="1" type="ORF">KQI82_06590</name>
</gene>
<accession>A0ABS6FAL7</accession>
<keyword evidence="2" id="KW-1185">Reference proteome</keyword>
<dbReference type="Proteomes" id="UP000787672">
    <property type="component" value="Unassembled WGS sequence"/>
</dbReference>
<reference evidence="1 2" key="1">
    <citation type="submission" date="2021-06" db="EMBL/GenBank/DDBJ databases">
        <authorList>
            <person name="Sun Q."/>
            <person name="Li D."/>
        </authorList>
    </citation>
    <scope>NUCLEOTIDE SEQUENCE [LARGE SCALE GENOMIC DNA]</scope>
    <source>
        <strain evidence="1 2">MSJ-2</strain>
    </source>
</reference>
<protein>
    <submittedName>
        <fullName evidence="1">Uncharacterized protein</fullName>
    </submittedName>
</protein>
<dbReference type="RefSeq" id="WP_216632067.1">
    <property type="nucleotide sequence ID" value="NZ_JAHLQN010000001.1"/>
</dbReference>
<name>A0ABS6FAL7_9FIRM</name>